<keyword evidence="4" id="KW-1185">Reference proteome</keyword>
<dbReference type="PANTHER" id="PTHR38113">
    <property type="match status" value="1"/>
</dbReference>
<dbReference type="AlphaFoldDB" id="A0A7R7XQY1"/>
<dbReference type="KEGG" id="apuu:APUU_50803S"/>
<dbReference type="GeneID" id="64976097"/>
<gene>
    <name evidence="3" type="ORF">APUU_50803S</name>
</gene>
<evidence type="ECO:0000256" key="1">
    <source>
        <dbReference type="SAM" id="MobiDB-lite"/>
    </source>
</evidence>
<dbReference type="Pfam" id="PF10056">
    <property type="entry name" value="DUF2293"/>
    <property type="match status" value="1"/>
</dbReference>
<feature type="compositionally biased region" description="Basic residues" evidence="1">
    <location>
        <begin position="38"/>
        <end position="55"/>
    </location>
</feature>
<reference evidence="3" key="1">
    <citation type="submission" date="2021-01" db="EMBL/GenBank/DDBJ databases">
        <authorList>
            <consortium name="Aspergillus puulaauensis MK2 genome sequencing consortium"/>
            <person name="Kazuki M."/>
            <person name="Futagami T."/>
        </authorList>
    </citation>
    <scope>NUCLEOTIDE SEQUENCE</scope>
    <source>
        <strain evidence="3">MK2</strain>
    </source>
</reference>
<evidence type="ECO:0000259" key="2">
    <source>
        <dbReference type="Pfam" id="PF10056"/>
    </source>
</evidence>
<feature type="domain" description="DUF2293" evidence="2">
    <location>
        <begin position="212"/>
        <end position="293"/>
    </location>
</feature>
<accession>A0A7R7XQY1</accession>
<name>A0A7R7XQY1_9EURO</name>
<sequence>MQHFLSSMFPFNVHGLPLVFRITRPDNMAPTTRNQNPARRKARKIQHRPRKKNRVEKRSTPSSPQFKIAKSRPRTLSKQALLKKSGLTTVNPKAAESKGSPRMVKYQLSTQWPSSEPFEKNCLQRDPLPANYVYVPRGDVYVTRNCRSKTKESQRLVYKVYDNTGKRAQGIRIPADVYTTVLQSAQETAESRANAVKLRDEKDLAQSRELLCKQFPLMPRESLDVILHHAFLKGSGRVGRTTTTSDERKAILAVEAHIRHIHTPYETLLREGKSREGARKEVWEMVHTIRMAWAGRAHGEQPAHLPVRSRTSSTE</sequence>
<proteinExistence type="predicted"/>
<dbReference type="OrthoDB" id="5381833at2759"/>
<protein>
    <recommendedName>
        <fullName evidence="2">DUF2293 domain-containing protein</fullName>
    </recommendedName>
</protein>
<dbReference type="Proteomes" id="UP000654913">
    <property type="component" value="Chromosome 5"/>
</dbReference>
<evidence type="ECO:0000313" key="3">
    <source>
        <dbReference type="EMBL" id="BCS26092.1"/>
    </source>
</evidence>
<dbReference type="RefSeq" id="XP_041558286.1">
    <property type="nucleotide sequence ID" value="XM_041705841.1"/>
</dbReference>
<dbReference type="InterPro" id="IPR018744">
    <property type="entry name" value="DUF2293"/>
</dbReference>
<organism evidence="3 4">
    <name type="scientific">Aspergillus puulaauensis</name>
    <dbReference type="NCBI Taxonomy" id="1220207"/>
    <lineage>
        <taxon>Eukaryota</taxon>
        <taxon>Fungi</taxon>
        <taxon>Dikarya</taxon>
        <taxon>Ascomycota</taxon>
        <taxon>Pezizomycotina</taxon>
        <taxon>Eurotiomycetes</taxon>
        <taxon>Eurotiomycetidae</taxon>
        <taxon>Eurotiales</taxon>
        <taxon>Aspergillaceae</taxon>
        <taxon>Aspergillus</taxon>
    </lineage>
</organism>
<evidence type="ECO:0000313" key="4">
    <source>
        <dbReference type="Proteomes" id="UP000654913"/>
    </source>
</evidence>
<feature type="region of interest" description="Disordered" evidence="1">
    <location>
        <begin position="26"/>
        <end position="77"/>
    </location>
</feature>
<reference evidence="3" key="2">
    <citation type="submission" date="2021-02" db="EMBL/GenBank/DDBJ databases">
        <title>Aspergillus puulaauensis MK2 genome sequence.</title>
        <authorList>
            <person name="Futagami T."/>
            <person name="Mori K."/>
            <person name="Kadooka C."/>
            <person name="Tanaka T."/>
        </authorList>
    </citation>
    <scope>NUCLEOTIDE SEQUENCE</scope>
    <source>
        <strain evidence="3">MK2</strain>
    </source>
</reference>
<dbReference type="PANTHER" id="PTHR38113:SF2">
    <property type="entry name" value="DUF2293 DOMAIN-CONTAINING PROTEIN"/>
    <property type="match status" value="1"/>
</dbReference>
<dbReference type="EMBL" id="AP024447">
    <property type="protein sequence ID" value="BCS26092.1"/>
    <property type="molecule type" value="Genomic_DNA"/>
</dbReference>